<sequence length="172" mass="19564">MFELWIPISDIAAEGKDFTYDDQALWRDGWKEFTMPVKPGKDLVAEYFLLPQSENGVLIRGTLKGSVNIICDRCVSLFEFPVDVDYHIYEQIPDEEFDEVARVRLENGQLQLDLGAVLWEEFALALPFKPLCSEGCKGICSGCGKDLNTSECECEQEEGDERLAVFRNLKIK</sequence>
<accession>A0ABM8B0Y2</accession>
<dbReference type="Proteomes" id="UP001317742">
    <property type="component" value="Chromosome"/>
</dbReference>
<evidence type="ECO:0000313" key="2">
    <source>
        <dbReference type="Proteomes" id="UP001317742"/>
    </source>
</evidence>
<proteinExistence type="predicted"/>
<dbReference type="PANTHER" id="PTHR34374">
    <property type="entry name" value="LARGE RIBOSOMAL RNA SUBUNIT ACCUMULATION PROTEIN YCED HOMOLOG 1, CHLOROPLASTIC"/>
    <property type="match status" value="1"/>
</dbReference>
<protein>
    <recommendedName>
        <fullName evidence="3">DUF177 domain-containing protein</fullName>
    </recommendedName>
</protein>
<gene>
    <name evidence="1" type="ORF">SYK_17980</name>
</gene>
<organism evidence="1 2">
    <name type="scientific">Pseudodesulfovibrio nedwellii</name>
    <dbReference type="NCBI Taxonomy" id="2973072"/>
    <lineage>
        <taxon>Bacteria</taxon>
        <taxon>Pseudomonadati</taxon>
        <taxon>Thermodesulfobacteriota</taxon>
        <taxon>Desulfovibrionia</taxon>
        <taxon>Desulfovibrionales</taxon>
        <taxon>Desulfovibrionaceae</taxon>
    </lineage>
</organism>
<dbReference type="EMBL" id="AP026709">
    <property type="protein sequence ID" value="BDQ37438.1"/>
    <property type="molecule type" value="Genomic_DNA"/>
</dbReference>
<name>A0ABM8B0Y2_9BACT</name>
<evidence type="ECO:0000313" key="1">
    <source>
        <dbReference type="EMBL" id="BDQ37438.1"/>
    </source>
</evidence>
<evidence type="ECO:0008006" key="3">
    <source>
        <dbReference type="Google" id="ProtNLM"/>
    </source>
</evidence>
<reference evidence="1 2" key="1">
    <citation type="submission" date="2022-08" db="EMBL/GenBank/DDBJ databases">
        <title>Genome Sequence of the sulphate-reducing bacterium, Pseudodesulfovibrio sp. SYK.</title>
        <authorList>
            <person name="Kondo R."/>
            <person name="Kataoka T."/>
        </authorList>
    </citation>
    <scope>NUCLEOTIDE SEQUENCE [LARGE SCALE GENOMIC DNA]</scope>
    <source>
        <strain evidence="1 2">SYK</strain>
    </source>
</reference>
<keyword evidence="2" id="KW-1185">Reference proteome</keyword>
<dbReference type="InterPro" id="IPR003772">
    <property type="entry name" value="YceD"/>
</dbReference>
<dbReference type="PANTHER" id="PTHR34374:SF1">
    <property type="entry name" value="LARGE RIBOSOMAL RNA SUBUNIT ACCUMULATION PROTEIN YCED HOMOLOG 1, CHLOROPLASTIC"/>
    <property type="match status" value="1"/>
</dbReference>
<dbReference type="RefSeq" id="WP_281759962.1">
    <property type="nucleotide sequence ID" value="NZ_AP026709.1"/>
</dbReference>
<dbReference type="Pfam" id="PF02620">
    <property type="entry name" value="YceD"/>
    <property type="match status" value="1"/>
</dbReference>